<feature type="region of interest" description="Disordered" evidence="2">
    <location>
        <begin position="1"/>
        <end position="25"/>
    </location>
</feature>
<dbReference type="InterPro" id="IPR052016">
    <property type="entry name" value="Bact_Sigma-Reg"/>
</dbReference>
<dbReference type="STRING" id="285351.SAMN04488035_1232"/>
<gene>
    <name evidence="4" type="ORF">SAMN04488035_1232</name>
</gene>
<dbReference type="GO" id="GO:0016791">
    <property type="term" value="F:phosphatase activity"/>
    <property type="evidence" value="ECO:0007669"/>
    <property type="project" value="TreeGrafter"/>
</dbReference>
<dbReference type="Gene3D" id="3.30.450.20">
    <property type="entry name" value="PAS domain"/>
    <property type="match status" value="2"/>
</dbReference>
<dbReference type="InterPro" id="IPR036457">
    <property type="entry name" value="PPM-type-like_dom_sf"/>
</dbReference>
<evidence type="ECO:0000256" key="1">
    <source>
        <dbReference type="ARBA" id="ARBA00022801"/>
    </source>
</evidence>
<dbReference type="PROSITE" id="PS50112">
    <property type="entry name" value="PAS"/>
    <property type="match status" value="2"/>
</dbReference>
<dbReference type="Pfam" id="PF08447">
    <property type="entry name" value="PAS_3"/>
    <property type="match status" value="1"/>
</dbReference>
<dbReference type="Pfam" id="PF07228">
    <property type="entry name" value="SpoIIE"/>
    <property type="match status" value="1"/>
</dbReference>
<feature type="domain" description="PAS" evidence="3">
    <location>
        <begin position="38"/>
        <end position="103"/>
    </location>
</feature>
<dbReference type="SMART" id="SM00091">
    <property type="entry name" value="PAS"/>
    <property type="match status" value="2"/>
</dbReference>
<reference evidence="5" key="1">
    <citation type="submission" date="2016-10" db="EMBL/GenBank/DDBJ databases">
        <authorList>
            <person name="Varghese N."/>
            <person name="Submissions S."/>
        </authorList>
    </citation>
    <scope>NUCLEOTIDE SEQUENCE [LARGE SCALE GENOMIC DNA]</scope>
    <source>
        <strain evidence="5">DSM 19083</strain>
    </source>
</reference>
<dbReference type="InterPro" id="IPR029016">
    <property type="entry name" value="GAF-like_dom_sf"/>
</dbReference>
<dbReference type="PANTHER" id="PTHR43156:SF2">
    <property type="entry name" value="STAGE II SPORULATION PROTEIN E"/>
    <property type="match status" value="1"/>
</dbReference>
<dbReference type="AlphaFoldDB" id="A0A1I2FCZ7"/>
<dbReference type="InterPro" id="IPR035965">
    <property type="entry name" value="PAS-like_dom_sf"/>
</dbReference>
<dbReference type="SUPFAM" id="SSF55781">
    <property type="entry name" value="GAF domain-like"/>
    <property type="match status" value="2"/>
</dbReference>
<dbReference type="Pfam" id="PF01590">
    <property type="entry name" value="GAF"/>
    <property type="match status" value="1"/>
</dbReference>
<dbReference type="InterPro" id="IPR000014">
    <property type="entry name" value="PAS"/>
</dbReference>
<dbReference type="InterPro" id="IPR001932">
    <property type="entry name" value="PPM-type_phosphatase-like_dom"/>
</dbReference>
<protein>
    <submittedName>
        <fullName evidence="4">Serine phosphatase RsbU, regulator of sigma subunit</fullName>
    </submittedName>
</protein>
<name>A0A1I2FCZ7_9MICO</name>
<evidence type="ECO:0000313" key="5">
    <source>
        <dbReference type="Proteomes" id="UP000198520"/>
    </source>
</evidence>
<dbReference type="PANTHER" id="PTHR43156">
    <property type="entry name" value="STAGE II SPORULATION PROTEIN E-RELATED"/>
    <property type="match status" value="1"/>
</dbReference>
<dbReference type="Gene3D" id="3.60.40.10">
    <property type="entry name" value="PPM-type phosphatase domain"/>
    <property type="match status" value="1"/>
</dbReference>
<accession>A0A1I2FCZ7</accession>
<dbReference type="OrthoDB" id="319881at2"/>
<dbReference type="CDD" id="cd00130">
    <property type="entry name" value="PAS"/>
    <property type="match status" value="2"/>
</dbReference>
<dbReference type="Gene3D" id="3.30.450.40">
    <property type="match status" value="1"/>
</dbReference>
<sequence>MDELERRPVGGVSSRDRTSAVVRPDEHGVPDRLLAEVAIEAASLGTFTWDLPSDRISWDARMLELFGYAPGEFDGRLHSFDARVDPRDLPGVHEELSRVIAEGGRFTLTYRVAVPGTDGRRWVTARGRAIGGPDGVSQALVGAAFDATTERAKSDHVASILESIPTAFFSLDREWRMTYVNTEAERVLLTPREAMLGRVVWDAFPAAVGSDFEVQYRRAVETGEVTAFEAHYPEPLDRWYEVHAAPRPDGLAVYFLNVTAHKKLQQETAEAARRASLLAAVTSELTQTLDTEEAVARLAQLLVPSLADWCVVTLATETDRDGRPRLRDIGTWHAQPEAREAVARYAELRLTSLRPGAYLLRALEVSGAIKIPTDATVKIAAVLEPGEARELLESLAPESACVLPMRARGRTIGALTLFNGPARAPLTDAETQAAEDIAGRAGLALDNARLYEQQRRLAEGLQRSLLTQPPQSEELEIVVRYRPAAEAARVGGDWYDAFCQGDGSTTVVIGDVAGHDIEAAASMGELRALVRGVAMTTGSGPSQLLRSVDDAHLRLGGEAIATAVIARIEPMSDDGSVPGAYLRWSNAGHPYPIVVDPDGGVTLLDAHRPDILLGVRREALRREDELPLAAGSIVLLYTDGLVERRDRGVREGMAELTAVLGDLVAQRLSLDEIVDEALRLMLPEHRGDDVAILAVRLT</sequence>
<organism evidence="4 5">
    <name type="scientific">Flavimobilis marinus</name>
    <dbReference type="NCBI Taxonomy" id="285351"/>
    <lineage>
        <taxon>Bacteria</taxon>
        <taxon>Bacillati</taxon>
        <taxon>Actinomycetota</taxon>
        <taxon>Actinomycetes</taxon>
        <taxon>Micrococcales</taxon>
        <taxon>Jonesiaceae</taxon>
        <taxon>Flavimobilis</taxon>
    </lineage>
</organism>
<keyword evidence="1" id="KW-0378">Hydrolase</keyword>
<dbReference type="SMART" id="SM00065">
    <property type="entry name" value="GAF"/>
    <property type="match status" value="1"/>
</dbReference>
<dbReference type="SMART" id="SM00331">
    <property type="entry name" value="PP2C_SIG"/>
    <property type="match status" value="1"/>
</dbReference>
<dbReference type="InterPro" id="IPR013656">
    <property type="entry name" value="PAS_4"/>
</dbReference>
<dbReference type="InterPro" id="IPR013655">
    <property type="entry name" value="PAS_fold_3"/>
</dbReference>
<dbReference type="Proteomes" id="UP000198520">
    <property type="component" value="Unassembled WGS sequence"/>
</dbReference>
<dbReference type="Pfam" id="PF08448">
    <property type="entry name" value="PAS_4"/>
    <property type="match status" value="1"/>
</dbReference>
<proteinExistence type="predicted"/>
<evidence type="ECO:0000259" key="3">
    <source>
        <dbReference type="PROSITE" id="PS50112"/>
    </source>
</evidence>
<dbReference type="EMBL" id="FONZ01000002">
    <property type="protein sequence ID" value="SFF02637.1"/>
    <property type="molecule type" value="Genomic_DNA"/>
</dbReference>
<keyword evidence="5" id="KW-1185">Reference proteome</keyword>
<dbReference type="RefSeq" id="WP_093376201.1">
    <property type="nucleotide sequence ID" value="NZ_BNAN01000002.1"/>
</dbReference>
<evidence type="ECO:0000313" key="4">
    <source>
        <dbReference type="EMBL" id="SFF02637.1"/>
    </source>
</evidence>
<dbReference type="SUPFAM" id="SSF55785">
    <property type="entry name" value="PYP-like sensor domain (PAS domain)"/>
    <property type="match status" value="2"/>
</dbReference>
<feature type="domain" description="PAS" evidence="3">
    <location>
        <begin position="153"/>
        <end position="198"/>
    </location>
</feature>
<dbReference type="InterPro" id="IPR003018">
    <property type="entry name" value="GAF"/>
</dbReference>
<evidence type="ECO:0000256" key="2">
    <source>
        <dbReference type="SAM" id="MobiDB-lite"/>
    </source>
</evidence>